<dbReference type="InterPro" id="IPR011711">
    <property type="entry name" value="GntR_C"/>
</dbReference>
<protein>
    <submittedName>
        <fullName evidence="5">GntR family transcriptional regulator</fullName>
    </submittedName>
</protein>
<dbReference type="SMART" id="SM00345">
    <property type="entry name" value="HTH_GNTR"/>
    <property type="match status" value="1"/>
</dbReference>
<dbReference type="Gene3D" id="1.10.10.10">
    <property type="entry name" value="Winged helix-like DNA-binding domain superfamily/Winged helix DNA-binding domain"/>
    <property type="match status" value="1"/>
</dbReference>
<dbReference type="RefSeq" id="WP_008844155.1">
    <property type="nucleotide sequence ID" value="NZ_BAEN01000036.1"/>
</dbReference>
<evidence type="ECO:0000256" key="1">
    <source>
        <dbReference type="ARBA" id="ARBA00023015"/>
    </source>
</evidence>
<dbReference type="InterPro" id="IPR008920">
    <property type="entry name" value="TF_FadR/GntR_C"/>
</dbReference>
<dbReference type="Proteomes" id="UP000006334">
    <property type="component" value="Unassembled WGS sequence"/>
</dbReference>
<evidence type="ECO:0000256" key="3">
    <source>
        <dbReference type="ARBA" id="ARBA00023163"/>
    </source>
</evidence>
<dbReference type="SMART" id="SM00895">
    <property type="entry name" value="FCD"/>
    <property type="match status" value="1"/>
</dbReference>
<proteinExistence type="predicted"/>
<dbReference type="PANTHER" id="PTHR43537">
    <property type="entry name" value="TRANSCRIPTIONAL REGULATOR, GNTR FAMILY"/>
    <property type="match status" value="1"/>
</dbReference>
<dbReference type="GO" id="GO:0003677">
    <property type="term" value="F:DNA binding"/>
    <property type="evidence" value="ECO:0007669"/>
    <property type="project" value="UniProtKB-KW"/>
</dbReference>
<dbReference type="eggNOG" id="COG1802">
    <property type="taxonomic scope" value="Bacteria"/>
</dbReference>
<keyword evidence="3" id="KW-0804">Transcription</keyword>
<keyword evidence="6" id="KW-1185">Reference proteome</keyword>
<name>K6X125_9ALTE</name>
<dbReference type="GO" id="GO:0003700">
    <property type="term" value="F:DNA-binding transcription factor activity"/>
    <property type="evidence" value="ECO:0007669"/>
    <property type="project" value="InterPro"/>
</dbReference>
<keyword evidence="1" id="KW-0805">Transcription regulation</keyword>
<dbReference type="Gene3D" id="1.20.120.530">
    <property type="entry name" value="GntR ligand-binding domain-like"/>
    <property type="match status" value="1"/>
</dbReference>
<dbReference type="STRING" id="1127673.GLIP_1706"/>
<dbReference type="Pfam" id="PF00392">
    <property type="entry name" value="GntR"/>
    <property type="match status" value="1"/>
</dbReference>
<evidence type="ECO:0000256" key="2">
    <source>
        <dbReference type="ARBA" id="ARBA00023125"/>
    </source>
</evidence>
<dbReference type="AlphaFoldDB" id="K6X125"/>
<dbReference type="InterPro" id="IPR000524">
    <property type="entry name" value="Tscrpt_reg_HTH_GntR"/>
</dbReference>
<dbReference type="SUPFAM" id="SSF48008">
    <property type="entry name" value="GntR ligand-binding domain-like"/>
    <property type="match status" value="1"/>
</dbReference>
<dbReference type="OrthoDB" id="9799812at2"/>
<accession>K6X125</accession>
<dbReference type="InterPro" id="IPR036388">
    <property type="entry name" value="WH-like_DNA-bd_sf"/>
</dbReference>
<dbReference type="InterPro" id="IPR036390">
    <property type="entry name" value="WH_DNA-bd_sf"/>
</dbReference>
<organism evidence="5 6">
    <name type="scientific">Aliiglaciecola lipolytica E3</name>
    <dbReference type="NCBI Taxonomy" id="1127673"/>
    <lineage>
        <taxon>Bacteria</taxon>
        <taxon>Pseudomonadati</taxon>
        <taxon>Pseudomonadota</taxon>
        <taxon>Gammaproteobacteria</taxon>
        <taxon>Alteromonadales</taxon>
        <taxon>Alteromonadaceae</taxon>
        <taxon>Aliiglaciecola</taxon>
    </lineage>
</organism>
<evidence type="ECO:0000259" key="4">
    <source>
        <dbReference type="PROSITE" id="PS50949"/>
    </source>
</evidence>
<dbReference type="PANTHER" id="PTHR43537:SF41">
    <property type="entry name" value="TRANSCRIPTIONAL REGULATORY PROTEIN"/>
    <property type="match status" value="1"/>
</dbReference>
<sequence length="213" mass="24394">MPKQPAQLLYSQIKTDIQENRLPVGQALKQEMLSQRYNVSRIPVRDVLHRLKSEGWLIPCGKRGVMIPQLNATEAEDLYLMRMYLEPLILAQSIPNLNQQMLGKAADILTKLDNNKDLSIEENGELNWQFHACLYEPANRPTLFGTIASLHQQCGRYIGYHSQKLQYSNTSQDEHYQILNAISEKNISHAQAILKAHIRDAGEILVNYLNDLE</sequence>
<feature type="domain" description="HTH gntR-type" evidence="4">
    <location>
        <begin position="3"/>
        <end position="70"/>
    </location>
</feature>
<reference evidence="5 6" key="1">
    <citation type="journal article" date="2017" name="Antonie Van Leeuwenhoek">
        <title>Rhizobium rhizosphaerae sp. nov., a novel species isolated from rice rhizosphere.</title>
        <authorList>
            <person name="Zhao J.J."/>
            <person name="Zhang J."/>
            <person name="Zhang R.J."/>
            <person name="Zhang C.W."/>
            <person name="Yin H.Q."/>
            <person name="Zhang X.X."/>
        </authorList>
    </citation>
    <scope>NUCLEOTIDE SEQUENCE [LARGE SCALE GENOMIC DNA]</scope>
    <source>
        <strain evidence="5 6">E3</strain>
    </source>
</reference>
<comment type="caution">
    <text evidence="5">The sequence shown here is derived from an EMBL/GenBank/DDBJ whole genome shotgun (WGS) entry which is preliminary data.</text>
</comment>
<evidence type="ECO:0000313" key="6">
    <source>
        <dbReference type="Proteomes" id="UP000006334"/>
    </source>
</evidence>
<dbReference type="Pfam" id="PF07729">
    <property type="entry name" value="FCD"/>
    <property type="match status" value="1"/>
</dbReference>
<keyword evidence="2" id="KW-0238">DNA-binding</keyword>
<dbReference type="SUPFAM" id="SSF46785">
    <property type="entry name" value="Winged helix' DNA-binding domain"/>
    <property type="match status" value="1"/>
</dbReference>
<evidence type="ECO:0000313" key="5">
    <source>
        <dbReference type="EMBL" id="GAC14339.1"/>
    </source>
</evidence>
<dbReference type="PROSITE" id="PS50949">
    <property type="entry name" value="HTH_GNTR"/>
    <property type="match status" value="1"/>
</dbReference>
<gene>
    <name evidence="5" type="ORF">GLIP_1706</name>
</gene>
<dbReference type="EMBL" id="BAEN01000036">
    <property type="protein sequence ID" value="GAC14339.1"/>
    <property type="molecule type" value="Genomic_DNA"/>
</dbReference>